<evidence type="ECO:0000256" key="7">
    <source>
        <dbReference type="ARBA" id="ARBA00022527"/>
    </source>
</evidence>
<dbReference type="InterPro" id="IPR013210">
    <property type="entry name" value="LRR_N_plant-typ"/>
</dbReference>
<dbReference type="InterPro" id="IPR000719">
    <property type="entry name" value="Prot_kinase_dom"/>
</dbReference>
<keyword evidence="9" id="KW-0433">Leucine-rich repeat</keyword>
<dbReference type="PRINTS" id="PR00019">
    <property type="entry name" value="LEURICHRPT"/>
</dbReference>
<keyword evidence="6" id="KW-0964">Secreted</keyword>
<evidence type="ECO:0000256" key="13">
    <source>
        <dbReference type="ARBA" id="ARBA00022737"/>
    </source>
</evidence>
<dbReference type="OrthoDB" id="676979at2759"/>
<dbReference type="Pfam" id="PF23598">
    <property type="entry name" value="LRR_14"/>
    <property type="match status" value="1"/>
</dbReference>
<keyword evidence="12" id="KW-0732">Signal</keyword>
<keyword evidence="10 30" id="KW-0808">Transferase</keyword>
<accession>A0A396JQA0</accession>
<reference evidence="32" key="1">
    <citation type="journal article" date="2018" name="Nat. Plants">
        <title>Whole-genome landscape of Medicago truncatula symbiotic genes.</title>
        <authorList>
            <person name="Pecrix Y."/>
            <person name="Staton S.E."/>
            <person name="Sallet E."/>
            <person name="Lelandais-Briere C."/>
            <person name="Moreau S."/>
            <person name="Carrere S."/>
            <person name="Blein T."/>
            <person name="Jardinaud M.F."/>
            <person name="Latrasse D."/>
            <person name="Zouine M."/>
            <person name="Zahm M."/>
            <person name="Kreplak J."/>
            <person name="Mayjonade B."/>
            <person name="Satge C."/>
            <person name="Perez M."/>
            <person name="Cauet S."/>
            <person name="Marande W."/>
            <person name="Chantry-Darmon C."/>
            <person name="Lopez-Roques C."/>
            <person name="Bouchez O."/>
            <person name="Berard A."/>
            <person name="Debelle F."/>
            <person name="Munos S."/>
            <person name="Bendahmane A."/>
            <person name="Berges H."/>
            <person name="Niebel A."/>
            <person name="Buitink J."/>
            <person name="Frugier F."/>
            <person name="Benhamed M."/>
            <person name="Crespi M."/>
            <person name="Gouzy J."/>
            <person name="Gamas P."/>
        </authorList>
    </citation>
    <scope>NUCLEOTIDE SEQUENCE [LARGE SCALE GENOMIC DNA]</scope>
    <source>
        <strain evidence="32">cv. Jemalong A17</strain>
    </source>
</reference>
<feature type="transmembrane region" description="Helical" evidence="27">
    <location>
        <begin position="579"/>
        <end position="604"/>
    </location>
</feature>
<keyword evidence="17 26" id="KW-0067">ATP-binding</keyword>
<dbReference type="GO" id="GO:0016020">
    <property type="term" value="C:membrane"/>
    <property type="evidence" value="ECO:0007669"/>
    <property type="project" value="UniProtKB-SubCell"/>
</dbReference>
<dbReference type="EMBL" id="PSQE01000001">
    <property type="protein sequence ID" value="RHN78421.1"/>
    <property type="molecule type" value="Genomic_DNA"/>
</dbReference>
<dbReference type="PANTHER" id="PTHR48005">
    <property type="entry name" value="LEUCINE RICH REPEAT KINASE 2"/>
    <property type="match status" value="1"/>
</dbReference>
<sequence>MEDLYFVYKYLPWHYNNKSLSLIRNFLCVQISKMFQKMKPLPLLCVRLFFYVFVIATSPHATTKIQGSEVDVLLKWKASFDNHSRALLSSWIGNDPCSSWEGITCCDDSKSICKLNLTNIGLKGMLQSLNFSSLPKIRILVLKNNSFYGVVPHHIGVMSNLETLDLSLNRLSGNIPSEVGKLNSLTTIQLSGNNLSGPIPSSIGNLIKLTSILLDDNKLCGHIPSTIGNLTKLTKLSLISNALTGNIPTEMNRLTNFEILQLCNNNFTGHLPHNICVSGKLTRFSTSNNQFIGLVPKSLKNCSSLKRVRLQQNQLTANITDSFGVYPNLEYMELSDNNFYGHLSPNWGKCKNLTSLKVFNNNISGSIPPELAEATNLTILDLSSNQLTGEIPKELGNLSSLIQLLISSNHLVGEVPEQIALLHKITILELATNNFSGFIPEQLGRLPNLLDLNLSQNKFEGDIPAEFGQLKIIENLDLSENVLNGTIPTMLGELNRLETLNLSHNNFSGTIPLTYGEMSSLTTIDISYNQFEGPIPNIPAFKNAPIEALRNNKGLCGNSGLEPCSTLGGNFHSHKTKHILVVVLPITLGTLLSALFLYGLSCLLCRTSSTKEYKTAGEFQTENLFAIWSFDGKLVYENIVEATEEFDNKHLIGIGGHGSVYKAEFPTGQVVAVKKLHSLQNGETSNLKAFASEIQALTEIRHRNIVKLYGYCSHPLHSFLVYEFLEKGSVDKILKDNDQAIKLNWNRRVNAIKGVANALCYMHHNCSPSIVHRDISSKNVVLDLEYVAHVSDFGTAKFLNPDSSNWTCFVGTFGYAAPELAYTMEVNEKCDVYSFGILTLEILFGKHPGDIVSTALHSSGIYVTVDAMSLIDKLDQRLPHPTKDIKNEVLSILRIAIHCLSERTHDRPTMGQVCKEIVMSKSS</sequence>
<keyword evidence="15" id="KW-0418">Kinase</keyword>
<dbReference type="PROSITE" id="PS00109">
    <property type="entry name" value="PROTEIN_KINASE_TYR"/>
    <property type="match status" value="1"/>
</dbReference>
<evidence type="ECO:0000256" key="23">
    <source>
        <dbReference type="ARBA" id="ARBA00038043"/>
    </source>
</evidence>
<evidence type="ECO:0000256" key="16">
    <source>
        <dbReference type="ARBA" id="ARBA00022821"/>
    </source>
</evidence>
<feature type="domain" description="Protein kinase" evidence="28">
    <location>
        <begin position="646"/>
        <end position="919"/>
    </location>
</feature>
<keyword evidence="19 27" id="KW-0472">Membrane</keyword>
<evidence type="ECO:0000256" key="18">
    <source>
        <dbReference type="ARBA" id="ARBA00022989"/>
    </source>
</evidence>
<evidence type="ECO:0000256" key="4">
    <source>
        <dbReference type="ARBA" id="ARBA00012513"/>
    </source>
</evidence>
<evidence type="ECO:0000256" key="22">
    <source>
        <dbReference type="ARBA" id="ARBA00023180"/>
    </source>
</evidence>
<evidence type="ECO:0000259" key="28">
    <source>
        <dbReference type="PROSITE" id="PS50011"/>
    </source>
</evidence>
<dbReference type="SMART" id="SM00369">
    <property type="entry name" value="LRR_TYP"/>
    <property type="match status" value="6"/>
</dbReference>
<dbReference type="FunFam" id="3.80.10.10:FF:000400">
    <property type="entry name" value="Nuclear pore complex protein NUP107"/>
    <property type="match status" value="1"/>
</dbReference>
<dbReference type="EMBL" id="PSQE01000001">
    <property type="protein sequence ID" value="RHN78418.1"/>
    <property type="molecule type" value="Genomic_DNA"/>
</dbReference>
<reference evidence="30" key="2">
    <citation type="journal article" date="2018" name="Nat. Plants">
        <title>Whole-genome landscape of Medicago truncatula symbiotic genes.</title>
        <authorList>
            <person name="Pecrix Y."/>
            <person name="Gamas P."/>
            <person name="Carrere S."/>
        </authorList>
    </citation>
    <scope>NUCLEOTIDE SEQUENCE</scope>
    <source>
        <tissue evidence="30">Leaves</tissue>
    </source>
</reference>
<keyword evidence="8" id="KW-0597">Phosphoprotein</keyword>
<keyword evidence="11 27" id="KW-0812">Transmembrane</keyword>
<dbReference type="InterPro" id="IPR003591">
    <property type="entry name" value="Leu-rich_rpt_typical-subtyp"/>
</dbReference>
<evidence type="ECO:0000256" key="6">
    <source>
        <dbReference type="ARBA" id="ARBA00022525"/>
    </source>
</evidence>
<keyword evidence="20" id="KW-1015">Disulfide bond</keyword>
<keyword evidence="22" id="KW-0325">Glycoprotein</keyword>
<dbReference type="Proteomes" id="UP000265566">
    <property type="component" value="Chromosome 1"/>
</dbReference>
<dbReference type="Pfam" id="PF13855">
    <property type="entry name" value="LRR_8"/>
    <property type="match status" value="1"/>
</dbReference>
<evidence type="ECO:0000256" key="3">
    <source>
        <dbReference type="ARBA" id="ARBA00004479"/>
    </source>
</evidence>
<dbReference type="FunFam" id="1.10.510.10:FF:000445">
    <property type="entry name" value="MDIS1-interacting receptor like kinase 2"/>
    <property type="match status" value="1"/>
</dbReference>
<dbReference type="Gramene" id="rna1966">
    <property type="protein sequence ID" value="RHN78414.1"/>
    <property type="gene ID" value="gene1966"/>
</dbReference>
<dbReference type="PROSITE" id="PS00107">
    <property type="entry name" value="PROTEIN_KINASE_ATP"/>
    <property type="match status" value="1"/>
</dbReference>
<dbReference type="InterPro" id="IPR001611">
    <property type="entry name" value="Leu-rich_rpt"/>
</dbReference>
<evidence type="ECO:0000256" key="25">
    <source>
        <dbReference type="ARBA" id="ARBA00048679"/>
    </source>
</evidence>
<proteinExistence type="inferred from homology"/>
<comment type="similarity">
    <text evidence="23">Belongs to the polygalacturonase-inhibiting protein family.</text>
</comment>
<dbReference type="InterPro" id="IPR017441">
    <property type="entry name" value="Protein_kinase_ATP_BS"/>
</dbReference>
<name>A0A396JQA0_MEDTR</name>
<evidence type="ECO:0000256" key="20">
    <source>
        <dbReference type="ARBA" id="ARBA00023157"/>
    </source>
</evidence>
<keyword evidence="7" id="KW-0723">Serine/threonine-protein kinase</keyword>
<dbReference type="Gramene" id="rna1973">
    <property type="protein sequence ID" value="RHN78421.1"/>
    <property type="gene ID" value="gene1973"/>
</dbReference>
<evidence type="ECO:0000256" key="26">
    <source>
        <dbReference type="PROSITE-ProRule" id="PRU10141"/>
    </source>
</evidence>
<dbReference type="InterPro" id="IPR008266">
    <property type="entry name" value="Tyr_kinase_AS"/>
</dbReference>
<dbReference type="SUPFAM" id="SSF56112">
    <property type="entry name" value="Protein kinase-like (PK-like)"/>
    <property type="match status" value="1"/>
</dbReference>
<keyword evidence="18 27" id="KW-1133">Transmembrane helix</keyword>
<dbReference type="InterPro" id="IPR032675">
    <property type="entry name" value="LRR_dom_sf"/>
</dbReference>
<evidence type="ECO:0000256" key="12">
    <source>
        <dbReference type="ARBA" id="ARBA00022729"/>
    </source>
</evidence>
<dbReference type="Gene3D" id="1.10.510.10">
    <property type="entry name" value="Transferase(Phosphotransferase) domain 1"/>
    <property type="match status" value="1"/>
</dbReference>
<comment type="caution">
    <text evidence="30">The sequence shown here is derived from an EMBL/GenBank/DDBJ whole genome shotgun (WGS) entry which is preliminary data.</text>
</comment>
<dbReference type="Pfam" id="PF00560">
    <property type="entry name" value="LRR_1"/>
    <property type="match status" value="3"/>
</dbReference>
<evidence type="ECO:0000256" key="15">
    <source>
        <dbReference type="ARBA" id="ARBA00022777"/>
    </source>
</evidence>
<dbReference type="InterPro" id="IPR011009">
    <property type="entry name" value="Kinase-like_dom_sf"/>
</dbReference>
<keyword evidence="13" id="KW-0677">Repeat</keyword>
<dbReference type="FunFam" id="3.80.10.10:FF:000177">
    <property type="entry name" value="Leucine-rich repeat receptor-like serine/threonine-protein kinase At1g17230"/>
    <property type="match status" value="1"/>
</dbReference>
<keyword evidence="21" id="KW-0675">Receptor</keyword>
<protein>
    <recommendedName>
        <fullName evidence="4">non-specific serine/threonine protein kinase</fullName>
        <ecNumber evidence="4">2.7.11.1</ecNumber>
    </recommendedName>
</protein>
<evidence type="ECO:0000256" key="24">
    <source>
        <dbReference type="ARBA" id="ARBA00047899"/>
    </source>
</evidence>
<gene>
    <name evidence="29" type="ORF">MtrunA17_Chr1g0165241</name>
    <name evidence="30" type="ORF">MtrunA17_Chr1g0165281</name>
    <name evidence="31" type="ORF">MtrunA17_Chr1g0165311</name>
</gene>
<evidence type="ECO:0000256" key="11">
    <source>
        <dbReference type="ARBA" id="ARBA00022692"/>
    </source>
</evidence>
<dbReference type="SUPFAM" id="SSF52058">
    <property type="entry name" value="L domain-like"/>
    <property type="match status" value="1"/>
</dbReference>
<evidence type="ECO:0000256" key="17">
    <source>
        <dbReference type="ARBA" id="ARBA00022840"/>
    </source>
</evidence>
<evidence type="ECO:0000313" key="29">
    <source>
        <dbReference type="EMBL" id="RHN78414.1"/>
    </source>
</evidence>
<dbReference type="Gene3D" id="3.30.200.20">
    <property type="entry name" value="Phosphorylase Kinase, domain 1"/>
    <property type="match status" value="1"/>
</dbReference>
<evidence type="ECO:0000256" key="14">
    <source>
        <dbReference type="ARBA" id="ARBA00022741"/>
    </source>
</evidence>
<dbReference type="GO" id="GO:0004674">
    <property type="term" value="F:protein serine/threonine kinase activity"/>
    <property type="evidence" value="ECO:0007669"/>
    <property type="project" value="UniProtKB-KW"/>
</dbReference>
<evidence type="ECO:0000256" key="2">
    <source>
        <dbReference type="ARBA" id="ARBA00004191"/>
    </source>
</evidence>
<evidence type="ECO:0000256" key="27">
    <source>
        <dbReference type="SAM" id="Phobius"/>
    </source>
</evidence>
<dbReference type="GO" id="GO:0006952">
    <property type="term" value="P:defense response"/>
    <property type="evidence" value="ECO:0007669"/>
    <property type="project" value="UniProtKB-KW"/>
</dbReference>
<dbReference type="InterPro" id="IPR055414">
    <property type="entry name" value="LRR_R13L4/SHOC2-like"/>
</dbReference>
<evidence type="ECO:0000313" key="32">
    <source>
        <dbReference type="Proteomes" id="UP000265566"/>
    </source>
</evidence>
<feature type="binding site" evidence="26">
    <location>
        <position position="675"/>
    </location>
    <ligand>
        <name>ATP</name>
        <dbReference type="ChEBI" id="CHEBI:30616"/>
    </ligand>
</feature>
<comment type="subcellular location">
    <subcellularLocation>
        <location evidence="1">Membrane</location>
        <topology evidence="1">Peripheral membrane protein</topology>
    </subcellularLocation>
    <subcellularLocation>
        <location evidence="3">Membrane</location>
        <topology evidence="3">Single-pass type I membrane protein</topology>
    </subcellularLocation>
    <subcellularLocation>
        <location evidence="2">Secreted</location>
        <location evidence="2">Cell wall</location>
    </subcellularLocation>
</comment>
<evidence type="ECO:0000256" key="5">
    <source>
        <dbReference type="ARBA" id="ARBA00022512"/>
    </source>
</evidence>
<dbReference type="Gramene" id="rna1970">
    <property type="protein sequence ID" value="RHN78418.1"/>
    <property type="gene ID" value="gene1970"/>
</dbReference>
<dbReference type="EMBL" id="PSQE01000001">
    <property type="protein sequence ID" value="RHN78414.1"/>
    <property type="molecule type" value="Genomic_DNA"/>
</dbReference>
<dbReference type="Pfam" id="PF00069">
    <property type="entry name" value="Pkinase"/>
    <property type="match status" value="1"/>
</dbReference>
<dbReference type="FunFam" id="3.30.200.20:FF:000309">
    <property type="entry name" value="Leucine-rich repeat receptor protein kinase MSP1"/>
    <property type="match status" value="1"/>
</dbReference>
<keyword evidence="14 26" id="KW-0547">Nucleotide-binding</keyword>
<keyword evidence="16" id="KW-0611">Plant defense</keyword>
<evidence type="ECO:0000256" key="9">
    <source>
        <dbReference type="ARBA" id="ARBA00022614"/>
    </source>
</evidence>
<organism evidence="30">
    <name type="scientific">Medicago truncatula</name>
    <name type="common">Barrel medic</name>
    <name type="synonym">Medicago tribuloides</name>
    <dbReference type="NCBI Taxonomy" id="3880"/>
    <lineage>
        <taxon>Eukaryota</taxon>
        <taxon>Viridiplantae</taxon>
        <taxon>Streptophyta</taxon>
        <taxon>Embryophyta</taxon>
        <taxon>Tracheophyta</taxon>
        <taxon>Spermatophyta</taxon>
        <taxon>Magnoliopsida</taxon>
        <taxon>eudicotyledons</taxon>
        <taxon>Gunneridae</taxon>
        <taxon>Pentapetalae</taxon>
        <taxon>rosids</taxon>
        <taxon>fabids</taxon>
        <taxon>Fabales</taxon>
        <taxon>Fabaceae</taxon>
        <taxon>Papilionoideae</taxon>
        <taxon>50 kb inversion clade</taxon>
        <taxon>NPAAA clade</taxon>
        <taxon>Hologalegina</taxon>
        <taxon>IRL clade</taxon>
        <taxon>Trifolieae</taxon>
        <taxon>Medicago</taxon>
    </lineage>
</organism>
<dbReference type="Gene3D" id="3.80.10.10">
    <property type="entry name" value="Ribonuclease Inhibitor"/>
    <property type="match status" value="4"/>
</dbReference>
<dbReference type="PROSITE" id="PS50011">
    <property type="entry name" value="PROTEIN_KINASE_DOM"/>
    <property type="match status" value="1"/>
</dbReference>
<dbReference type="AlphaFoldDB" id="A0A396JQA0"/>
<dbReference type="PANTHER" id="PTHR48005:SF70">
    <property type="entry name" value="MDIS1-INTERACTING RECEPTOR LIKE KINASE 2-LIKE"/>
    <property type="match status" value="1"/>
</dbReference>
<evidence type="ECO:0000256" key="8">
    <source>
        <dbReference type="ARBA" id="ARBA00022553"/>
    </source>
</evidence>
<dbReference type="PROSITE" id="PS51450">
    <property type="entry name" value="LRR"/>
    <property type="match status" value="2"/>
</dbReference>
<dbReference type="EC" id="2.7.11.1" evidence="4"/>
<evidence type="ECO:0000313" key="31">
    <source>
        <dbReference type="EMBL" id="RHN78421.1"/>
    </source>
</evidence>
<dbReference type="Pfam" id="PF08263">
    <property type="entry name" value="LRRNT_2"/>
    <property type="match status" value="1"/>
</dbReference>
<evidence type="ECO:0000256" key="10">
    <source>
        <dbReference type="ARBA" id="ARBA00022679"/>
    </source>
</evidence>
<evidence type="ECO:0000256" key="19">
    <source>
        <dbReference type="ARBA" id="ARBA00023136"/>
    </source>
</evidence>
<dbReference type="InterPro" id="IPR051420">
    <property type="entry name" value="Ser_Thr_Kinases_DiverseReg"/>
</dbReference>
<evidence type="ECO:0000313" key="30">
    <source>
        <dbReference type="EMBL" id="RHN78418.1"/>
    </source>
</evidence>
<dbReference type="GO" id="GO:0005524">
    <property type="term" value="F:ATP binding"/>
    <property type="evidence" value="ECO:0007669"/>
    <property type="project" value="UniProtKB-UniRule"/>
</dbReference>
<evidence type="ECO:0000256" key="1">
    <source>
        <dbReference type="ARBA" id="ARBA00004170"/>
    </source>
</evidence>
<comment type="catalytic activity">
    <reaction evidence="25">
        <text>L-seryl-[protein] + ATP = O-phospho-L-seryl-[protein] + ADP + H(+)</text>
        <dbReference type="Rhea" id="RHEA:17989"/>
        <dbReference type="Rhea" id="RHEA-COMP:9863"/>
        <dbReference type="Rhea" id="RHEA-COMP:11604"/>
        <dbReference type="ChEBI" id="CHEBI:15378"/>
        <dbReference type="ChEBI" id="CHEBI:29999"/>
        <dbReference type="ChEBI" id="CHEBI:30616"/>
        <dbReference type="ChEBI" id="CHEBI:83421"/>
        <dbReference type="ChEBI" id="CHEBI:456216"/>
        <dbReference type="EC" id="2.7.11.1"/>
    </reaction>
</comment>
<comment type="catalytic activity">
    <reaction evidence="24">
        <text>L-threonyl-[protein] + ATP = O-phospho-L-threonyl-[protein] + ADP + H(+)</text>
        <dbReference type="Rhea" id="RHEA:46608"/>
        <dbReference type="Rhea" id="RHEA-COMP:11060"/>
        <dbReference type="Rhea" id="RHEA-COMP:11605"/>
        <dbReference type="ChEBI" id="CHEBI:15378"/>
        <dbReference type="ChEBI" id="CHEBI:30013"/>
        <dbReference type="ChEBI" id="CHEBI:30616"/>
        <dbReference type="ChEBI" id="CHEBI:61977"/>
        <dbReference type="ChEBI" id="CHEBI:456216"/>
        <dbReference type="EC" id="2.7.11.1"/>
    </reaction>
</comment>
<keyword evidence="5" id="KW-0134">Cell wall</keyword>
<dbReference type="SUPFAM" id="SSF52047">
    <property type="entry name" value="RNI-like"/>
    <property type="match status" value="1"/>
</dbReference>
<evidence type="ECO:0000256" key="21">
    <source>
        <dbReference type="ARBA" id="ARBA00023170"/>
    </source>
</evidence>